<dbReference type="OrthoDB" id="9809918at2"/>
<dbReference type="InterPro" id="IPR020846">
    <property type="entry name" value="MFS_dom"/>
</dbReference>
<dbReference type="AlphaFoldDB" id="A0A2S8B0X7"/>
<keyword evidence="4 7" id="KW-0812">Transmembrane</keyword>
<dbReference type="SUPFAM" id="SSF103473">
    <property type="entry name" value="MFS general substrate transporter"/>
    <property type="match status" value="1"/>
</dbReference>
<feature type="domain" description="Major facilitator superfamily (MFS) profile" evidence="8">
    <location>
        <begin position="1"/>
        <end position="172"/>
    </location>
</feature>
<dbReference type="InterPro" id="IPR036259">
    <property type="entry name" value="MFS_trans_sf"/>
</dbReference>
<dbReference type="GO" id="GO:0022857">
    <property type="term" value="F:transmembrane transporter activity"/>
    <property type="evidence" value="ECO:0007669"/>
    <property type="project" value="InterPro"/>
</dbReference>
<keyword evidence="6 7" id="KW-0472">Membrane</keyword>
<accession>A0A2S8B0X7</accession>
<organism evidence="9 10">
    <name type="scientific">Sphingopyxis lindanitolerans</name>
    <dbReference type="NCBI Taxonomy" id="2054227"/>
    <lineage>
        <taxon>Bacteria</taxon>
        <taxon>Pseudomonadati</taxon>
        <taxon>Pseudomonadota</taxon>
        <taxon>Alphaproteobacteria</taxon>
        <taxon>Sphingomonadales</taxon>
        <taxon>Sphingomonadaceae</taxon>
        <taxon>Sphingopyxis</taxon>
    </lineage>
</organism>
<evidence type="ECO:0000256" key="4">
    <source>
        <dbReference type="ARBA" id="ARBA00022692"/>
    </source>
</evidence>
<evidence type="ECO:0000256" key="2">
    <source>
        <dbReference type="ARBA" id="ARBA00022448"/>
    </source>
</evidence>
<comment type="subcellular location">
    <subcellularLocation>
        <location evidence="1">Cell membrane</location>
        <topology evidence="1">Multi-pass membrane protein</topology>
    </subcellularLocation>
</comment>
<dbReference type="EMBL" id="PHFW01000003">
    <property type="protein sequence ID" value="PQM26016.1"/>
    <property type="molecule type" value="Genomic_DNA"/>
</dbReference>
<evidence type="ECO:0000256" key="3">
    <source>
        <dbReference type="ARBA" id="ARBA00022475"/>
    </source>
</evidence>
<evidence type="ECO:0000259" key="8">
    <source>
        <dbReference type="PROSITE" id="PS50850"/>
    </source>
</evidence>
<evidence type="ECO:0000256" key="6">
    <source>
        <dbReference type="ARBA" id="ARBA00023136"/>
    </source>
</evidence>
<feature type="transmembrane region" description="Helical" evidence="7">
    <location>
        <begin position="124"/>
        <end position="146"/>
    </location>
</feature>
<dbReference type="Proteomes" id="UP000238954">
    <property type="component" value="Chromosome"/>
</dbReference>
<evidence type="ECO:0000256" key="7">
    <source>
        <dbReference type="SAM" id="Phobius"/>
    </source>
</evidence>
<evidence type="ECO:0000313" key="9">
    <source>
        <dbReference type="EMBL" id="PQM26016.1"/>
    </source>
</evidence>
<evidence type="ECO:0000256" key="5">
    <source>
        <dbReference type="ARBA" id="ARBA00022989"/>
    </source>
</evidence>
<evidence type="ECO:0000313" key="10">
    <source>
        <dbReference type="Proteomes" id="UP000238954"/>
    </source>
</evidence>
<keyword evidence="5 7" id="KW-1133">Transmembrane helix</keyword>
<dbReference type="PROSITE" id="PS50850">
    <property type="entry name" value="MFS"/>
    <property type="match status" value="1"/>
</dbReference>
<keyword evidence="10" id="KW-1185">Reference proteome</keyword>
<reference evidence="10" key="1">
    <citation type="submission" date="2017-11" db="EMBL/GenBank/DDBJ databases">
        <title>The complete genome sequence of Sphingopyxis pomeranensis sp. nov. strain WS5A3p.</title>
        <authorList>
            <person name="Kaminski M.A."/>
        </authorList>
    </citation>
    <scope>NUCLEOTIDE SEQUENCE [LARGE SCALE GENOMIC DNA]</scope>
    <source>
        <strain evidence="10">WS5A3p</strain>
    </source>
</reference>
<gene>
    <name evidence="9" type="ORF">CVO77_13000</name>
</gene>
<dbReference type="InterPro" id="IPR010290">
    <property type="entry name" value="TM_effector"/>
</dbReference>
<dbReference type="GO" id="GO:0005886">
    <property type="term" value="C:plasma membrane"/>
    <property type="evidence" value="ECO:0007669"/>
    <property type="project" value="UniProtKB-SubCell"/>
</dbReference>
<dbReference type="PANTHER" id="PTHR23513:SF11">
    <property type="entry name" value="STAPHYLOFERRIN A TRANSPORTER"/>
    <property type="match status" value="1"/>
</dbReference>
<dbReference type="Pfam" id="PF05977">
    <property type="entry name" value="MFS_3"/>
    <property type="match status" value="1"/>
</dbReference>
<evidence type="ECO:0000256" key="1">
    <source>
        <dbReference type="ARBA" id="ARBA00004651"/>
    </source>
</evidence>
<protein>
    <recommendedName>
        <fullName evidence="8">Major facilitator superfamily (MFS) profile domain-containing protein</fullName>
    </recommendedName>
</protein>
<feature type="transmembrane region" description="Helical" evidence="7">
    <location>
        <begin position="62"/>
        <end position="90"/>
    </location>
</feature>
<comment type="caution">
    <text evidence="9">The sequence shown here is derived from an EMBL/GenBank/DDBJ whole genome shotgun (WGS) entry which is preliminary data.</text>
</comment>
<name>A0A2S8B0X7_9SPHN</name>
<proteinExistence type="predicted"/>
<sequence>MLTPPLILAFTFVIGSGVAFFAPVWEASVNELAPARDVPAAISLNSISFNVARSFGPAVGGLAISLAGVMAAFALNALFFLPMILVFLLWRRTEEESRFPPEQLYRAVIFGMRYVGNSPALRVVLVRALVMGVLGSILSSLMPLIARDQLGGDARFTACCRALMESEPFSAR</sequence>
<dbReference type="Gene3D" id="1.20.1250.20">
    <property type="entry name" value="MFS general substrate transporter like domains"/>
    <property type="match status" value="1"/>
</dbReference>
<dbReference type="PANTHER" id="PTHR23513">
    <property type="entry name" value="INTEGRAL MEMBRANE EFFLUX PROTEIN-RELATED"/>
    <property type="match status" value="1"/>
</dbReference>
<keyword evidence="3" id="KW-1003">Cell membrane</keyword>
<keyword evidence="2" id="KW-0813">Transport</keyword>